<dbReference type="CDD" id="cd20007">
    <property type="entry name" value="PBP1_ABC_sugar_binding-like"/>
    <property type="match status" value="1"/>
</dbReference>
<name>A0A1C6SXQ4_9ACTN</name>
<dbReference type="GO" id="GO:0030246">
    <property type="term" value="F:carbohydrate binding"/>
    <property type="evidence" value="ECO:0007669"/>
    <property type="project" value="UniProtKB-ARBA"/>
</dbReference>
<feature type="chain" id="PRO_5039515164" evidence="4">
    <location>
        <begin position="28"/>
        <end position="334"/>
    </location>
</feature>
<dbReference type="GO" id="GO:0030313">
    <property type="term" value="C:cell envelope"/>
    <property type="evidence" value="ECO:0007669"/>
    <property type="project" value="UniProtKB-SubCell"/>
</dbReference>
<evidence type="ECO:0000256" key="1">
    <source>
        <dbReference type="ARBA" id="ARBA00004196"/>
    </source>
</evidence>
<feature type="signal peptide" evidence="4">
    <location>
        <begin position="1"/>
        <end position="27"/>
    </location>
</feature>
<sequence length="334" mass="34135">MRNRNAVAGVAAFAAGLLMVAACGDNAGSTSGSGSGGGVSGKKFVLMVGVKGDPFYISMECGAREKAKELGVTLQVQGPDKFDATMQNPLLDAVAAAKPAALLVAPNDVKASATPLKRIQDAGSKVVLVDTTVDDTSIGASRIATDNKLGGAKAAEALNQLLNGAKGKVLVISTDPGVSSVDARIAGFEEAVKSKYTNLTLASAAQYSHNSPQTAAGIIQAELQRSPDLVGVFATNLFSAQGTATGVRAAGKSNQVKVVGFDAGPDQIKQLQAGDVQALVAQKPYDIGVQGVQQAANAVEGKTVEANIATESVIVTKDNLEDPDVNKYVYKDKC</sequence>
<accession>A0A1C6SXQ4</accession>
<organism evidence="6 7">
    <name type="scientific">Micromonospora rhizosphaerae</name>
    <dbReference type="NCBI Taxonomy" id="568872"/>
    <lineage>
        <taxon>Bacteria</taxon>
        <taxon>Bacillati</taxon>
        <taxon>Actinomycetota</taxon>
        <taxon>Actinomycetes</taxon>
        <taxon>Micromonosporales</taxon>
        <taxon>Micromonosporaceae</taxon>
        <taxon>Micromonospora</taxon>
    </lineage>
</organism>
<evidence type="ECO:0000256" key="2">
    <source>
        <dbReference type="ARBA" id="ARBA00007639"/>
    </source>
</evidence>
<dbReference type="Pfam" id="PF13407">
    <property type="entry name" value="Peripla_BP_4"/>
    <property type="match status" value="1"/>
</dbReference>
<reference evidence="7" key="1">
    <citation type="submission" date="2016-06" db="EMBL/GenBank/DDBJ databases">
        <authorList>
            <person name="Varghese N."/>
            <person name="Submissions Spin"/>
        </authorList>
    </citation>
    <scope>NUCLEOTIDE SEQUENCE [LARGE SCALE GENOMIC DNA]</scope>
    <source>
        <strain evidence="7">DSM 45431</strain>
    </source>
</reference>
<keyword evidence="7" id="KW-1185">Reference proteome</keyword>
<evidence type="ECO:0000313" key="7">
    <source>
        <dbReference type="Proteomes" id="UP000199413"/>
    </source>
</evidence>
<dbReference type="RefSeq" id="WP_091345050.1">
    <property type="nucleotide sequence ID" value="NZ_FMHV01000002.1"/>
</dbReference>
<proteinExistence type="inferred from homology"/>
<gene>
    <name evidence="6" type="ORF">GA0070624_4948</name>
</gene>
<dbReference type="AlphaFoldDB" id="A0A1C6SXQ4"/>
<evidence type="ECO:0000313" key="6">
    <source>
        <dbReference type="EMBL" id="SCL34278.1"/>
    </source>
</evidence>
<protein>
    <submittedName>
        <fullName evidence="6">Monosaccharide ABC transporter substrate-binding protein, CUT2 family</fullName>
    </submittedName>
</protein>
<evidence type="ECO:0000256" key="4">
    <source>
        <dbReference type="SAM" id="SignalP"/>
    </source>
</evidence>
<dbReference type="OrthoDB" id="9800520at2"/>
<dbReference type="InterPro" id="IPR025997">
    <property type="entry name" value="SBP_2_dom"/>
</dbReference>
<dbReference type="SUPFAM" id="SSF53822">
    <property type="entry name" value="Periplasmic binding protein-like I"/>
    <property type="match status" value="1"/>
</dbReference>
<comment type="similarity">
    <text evidence="2">Belongs to the bacterial solute-binding protein 2 family.</text>
</comment>
<dbReference type="PANTHER" id="PTHR46847:SF1">
    <property type="entry name" value="D-ALLOSE-BINDING PERIPLASMIC PROTEIN-RELATED"/>
    <property type="match status" value="1"/>
</dbReference>
<keyword evidence="3 4" id="KW-0732">Signal</keyword>
<dbReference type="EMBL" id="FMHV01000002">
    <property type="protein sequence ID" value="SCL34278.1"/>
    <property type="molecule type" value="Genomic_DNA"/>
</dbReference>
<comment type="subcellular location">
    <subcellularLocation>
        <location evidence="1">Cell envelope</location>
    </subcellularLocation>
</comment>
<dbReference type="PROSITE" id="PS51257">
    <property type="entry name" value="PROKAR_LIPOPROTEIN"/>
    <property type="match status" value="1"/>
</dbReference>
<dbReference type="Proteomes" id="UP000199413">
    <property type="component" value="Unassembled WGS sequence"/>
</dbReference>
<dbReference type="PANTHER" id="PTHR46847">
    <property type="entry name" value="D-ALLOSE-BINDING PERIPLASMIC PROTEIN-RELATED"/>
    <property type="match status" value="1"/>
</dbReference>
<dbReference type="STRING" id="568872.GA0070624_4948"/>
<feature type="domain" description="Periplasmic binding protein" evidence="5">
    <location>
        <begin position="44"/>
        <end position="302"/>
    </location>
</feature>
<dbReference type="InterPro" id="IPR028082">
    <property type="entry name" value="Peripla_BP_I"/>
</dbReference>
<dbReference type="Gene3D" id="3.40.50.2300">
    <property type="match status" value="2"/>
</dbReference>
<evidence type="ECO:0000256" key="3">
    <source>
        <dbReference type="ARBA" id="ARBA00022729"/>
    </source>
</evidence>
<evidence type="ECO:0000259" key="5">
    <source>
        <dbReference type="Pfam" id="PF13407"/>
    </source>
</evidence>